<dbReference type="Gene3D" id="3.40.50.150">
    <property type="entry name" value="Vaccinia Virus protein VP39"/>
    <property type="match status" value="1"/>
</dbReference>
<name>A0A927RBX3_9ACTN</name>
<organism evidence="4 5">
    <name type="scientific">Actinopolymorpha pittospori</name>
    <dbReference type="NCBI Taxonomy" id="648752"/>
    <lineage>
        <taxon>Bacteria</taxon>
        <taxon>Bacillati</taxon>
        <taxon>Actinomycetota</taxon>
        <taxon>Actinomycetes</taxon>
        <taxon>Propionibacteriales</taxon>
        <taxon>Actinopolymorphaceae</taxon>
        <taxon>Actinopolymorpha</taxon>
    </lineage>
</organism>
<sequence length="316" mass="33961">MPTSTAHVTTDRPEHSIKQLISHLSHDATTDLAGDSRGTITLPEGRCVLTPAGDHHLSMVATAADADSLASVQDVVTRHLLEVAAPDGPSVDWTDPVAGDALQLVDPVVGDYLLTHCTPADEVLTDLAGATREAAGGAARMQIAQDEGALLGMLVKLVGARRAVEVGVFTGYSSTCIARALPADGHLLACDVSTEWTSIAREYWKRAGVADRIDLRIGPAIDTLRALPADETFDFAFIDADKPSYPDYYEEIVPRLRPGGLVVLDNVFQGGRTFDPAFQDENQVAIRRVNEIVMQDDRVESVMLAVRDGVTLARKR</sequence>
<dbReference type="GO" id="GO:0008757">
    <property type="term" value="F:S-adenosylmethionine-dependent methyltransferase activity"/>
    <property type="evidence" value="ECO:0007669"/>
    <property type="project" value="TreeGrafter"/>
</dbReference>
<dbReference type="Gene3D" id="3.30.310.50">
    <property type="entry name" value="Alpha-D-phosphohexomutase, C-terminal domain"/>
    <property type="match status" value="1"/>
</dbReference>
<dbReference type="GO" id="GO:0008171">
    <property type="term" value="F:O-methyltransferase activity"/>
    <property type="evidence" value="ECO:0007669"/>
    <property type="project" value="InterPro"/>
</dbReference>
<dbReference type="PROSITE" id="PS51682">
    <property type="entry name" value="SAM_OMT_I"/>
    <property type="match status" value="1"/>
</dbReference>
<dbReference type="Pfam" id="PF09981">
    <property type="entry name" value="DUF2218"/>
    <property type="match status" value="1"/>
</dbReference>
<accession>A0A927RBX3</accession>
<dbReference type="Proteomes" id="UP000638648">
    <property type="component" value="Unassembled WGS sequence"/>
</dbReference>
<evidence type="ECO:0000313" key="5">
    <source>
        <dbReference type="Proteomes" id="UP000638648"/>
    </source>
</evidence>
<proteinExistence type="predicted"/>
<dbReference type="SUPFAM" id="SSF53335">
    <property type="entry name" value="S-adenosyl-L-methionine-dependent methyltransferases"/>
    <property type="match status" value="1"/>
</dbReference>
<reference evidence="4" key="1">
    <citation type="submission" date="2020-10" db="EMBL/GenBank/DDBJ databases">
        <title>Sequencing the genomes of 1000 actinobacteria strains.</title>
        <authorList>
            <person name="Klenk H.-P."/>
        </authorList>
    </citation>
    <scope>NUCLEOTIDE SEQUENCE</scope>
    <source>
        <strain evidence="4">DSM 45354</strain>
    </source>
</reference>
<protein>
    <submittedName>
        <fullName evidence="4">O-methyltransferase YrrM</fullName>
    </submittedName>
</protein>
<comment type="caution">
    <text evidence="4">The sequence shown here is derived from an EMBL/GenBank/DDBJ whole genome shotgun (WGS) entry which is preliminary data.</text>
</comment>
<keyword evidence="2" id="KW-0808">Transferase</keyword>
<evidence type="ECO:0000256" key="2">
    <source>
        <dbReference type="ARBA" id="ARBA00022679"/>
    </source>
</evidence>
<dbReference type="PANTHER" id="PTHR10509">
    <property type="entry name" value="O-METHYLTRANSFERASE-RELATED"/>
    <property type="match status" value="1"/>
</dbReference>
<evidence type="ECO:0000256" key="3">
    <source>
        <dbReference type="ARBA" id="ARBA00022691"/>
    </source>
</evidence>
<dbReference type="InterPro" id="IPR014543">
    <property type="entry name" value="UCP028291"/>
</dbReference>
<dbReference type="GO" id="GO:0032259">
    <property type="term" value="P:methylation"/>
    <property type="evidence" value="ECO:0007669"/>
    <property type="project" value="UniProtKB-KW"/>
</dbReference>
<dbReference type="AlphaFoldDB" id="A0A927RBX3"/>
<dbReference type="InterPro" id="IPR029063">
    <property type="entry name" value="SAM-dependent_MTases_sf"/>
</dbReference>
<keyword evidence="3" id="KW-0949">S-adenosyl-L-methionine</keyword>
<keyword evidence="1" id="KW-0489">Methyltransferase</keyword>
<dbReference type="RefSeq" id="WP_238361667.1">
    <property type="nucleotide sequence ID" value="NZ_BAABJL010000142.1"/>
</dbReference>
<evidence type="ECO:0000313" key="4">
    <source>
        <dbReference type="EMBL" id="MBE1609244.1"/>
    </source>
</evidence>
<keyword evidence="5" id="KW-1185">Reference proteome</keyword>
<dbReference type="CDD" id="cd02440">
    <property type="entry name" value="AdoMet_MTases"/>
    <property type="match status" value="1"/>
</dbReference>
<dbReference type="InterPro" id="IPR002935">
    <property type="entry name" value="SAM_O-MeTrfase"/>
</dbReference>
<dbReference type="Pfam" id="PF01596">
    <property type="entry name" value="Methyltransf_3"/>
    <property type="match status" value="1"/>
</dbReference>
<dbReference type="PANTHER" id="PTHR10509:SF14">
    <property type="entry name" value="CAFFEOYL-COA O-METHYLTRANSFERASE 3-RELATED"/>
    <property type="match status" value="1"/>
</dbReference>
<evidence type="ECO:0000256" key="1">
    <source>
        <dbReference type="ARBA" id="ARBA00022603"/>
    </source>
</evidence>
<gene>
    <name evidence="4" type="ORF">HEB94_006092</name>
</gene>
<dbReference type="InterPro" id="IPR050362">
    <property type="entry name" value="Cation-dep_OMT"/>
</dbReference>
<dbReference type="EMBL" id="JADBEM010000001">
    <property type="protein sequence ID" value="MBE1609244.1"/>
    <property type="molecule type" value="Genomic_DNA"/>
</dbReference>